<evidence type="ECO:0000313" key="3">
    <source>
        <dbReference type="Proteomes" id="UP001634394"/>
    </source>
</evidence>
<accession>A0ABD3WDL8</accession>
<evidence type="ECO:0000313" key="2">
    <source>
        <dbReference type="EMBL" id="KAL3871667.1"/>
    </source>
</evidence>
<organism evidence="1 3">
    <name type="scientific">Sinanodonta woodiana</name>
    <name type="common">Chinese pond mussel</name>
    <name type="synonym">Anodonta woodiana</name>
    <dbReference type="NCBI Taxonomy" id="1069815"/>
    <lineage>
        <taxon>Eukaryota</taxon>
        <taxon>Metazoa</taxon>
        <taxon>Spiralia</taxon>
        <taxon>Lophotrochozoa</taxon>
        <taxon>Mollusca</taxon>
        <taxon>Bivalvia</taxon>
        <taxon>Autobranchia</taxon>
        <taxon>Heteroconchia</taxon>
        <taxon>Palaeoheterodonta</taxon>
        <taxon>Unionida</taxon>
        <taxon>Unionoidea</taxon>
        <taxon>Unionidae</taxon>
        <taxon>Unioninae</taxon>
        <taxon>Sinanodonta</taxon>
    </lineage>
</organism>
<dbReference type="EMBL" id="JBJQND010000007">
    <property type="protein sequence ID" value="KAL3871667.1"/>
    <property type="molecule type" value="Genomic_DNA"/>
</dbReference>
<comment type="caution">
    <text evidence="1">The sequence shown here is derived from an EMBL/GenBank/DDBJ whole genome shotgun (WGS) entry which is preliminary data.</text>
</comment>
<gene>
    <name evidence="1" type="ORF">ACJMK2_039650</name>
    <name evidence="2" type="ORF">ACJMK2_039651</name>
</gene>
<dbReference type="EMBL" id="JBJQND010000007">
    <property type="protein sequence ID" value="KAL3871666.1"/>
    <property type="molecule type" value="Genomic_DNA"/>
</dbReference>
<proteinExistence type="predicted"/>
<dbReference type="Proteomes" id="UP001634394">
    <property type="component" value="Unassembled WGS sequence"/>
</dbReference>
<dbReference type="AlphaFoldDB" id="A0ABD3WDL8"/>
<name>A0ABD3WDL8_SINWO</name>
<evidence type="ECO:0000313" key="1">
    <source>
        <dbReference type="EMBL" id="KAL3871666.1"/>
    </source>
</evidence>
<reference evidence="1 3" key="1">
    <citation type="submission" date="2024-11" db="EMBL/GenBank/DDBJ databases">
        <title>Chromosome-level genome assembly of the freshwater bivalve Anodonta woodiana.</title>
        <authorList>
            <person name="Chen X."/>
        </authorList>
    </citation>
    <scope>NUCLEOTIDE SEQUENCE [LARGE SCALE GENOMIC DNA]</scope>
    <source>
        <strain evidence="1">MN2024</strain>
        <tissue evidence="1">Gills</tissue>
    </source>
</reference>
<keyword evidence="3" id="KW-1185">Reference proteome</keyword>
<protein>
    <submittedName>
        <fullName evidence="1">Uncharacterized protein</fullName>
    </submittedName>
</protein>
<sequence length="133" mass="15384">MSTKSTKDYKSSQDHIFEYSNVLLWRGPVEIARDDAKREYKEAVKTASGNLTDDTIARHSQMVGLKKKNICVVRRNTEDLVKILLDNKCEFIAGRCHSAFPNINSFSTFNQMGVFKKRIQKHLKKMSKRRDNS</sequence>